<sequence length="288" mass="30963">MIYLASADLATKKANAIVRYLERVNWENIADSLVSRVLQLIAITILFLIVKRFGKFLIHRGFEHYRQRIDATGRVNTMGALAQNTFAYVLAFFYAYTFLTIIGIPIGTLIAGAGIVGLAVGFGAQGFVSDLVNGFFIIMEGQLDVGDSVQIADIAGTVTAVGLRTTKVTSADGTLNYIPNRSITIVRNLSRNAMTAVVSIPLANGGNSAKIEEILTQVNESLTPNSPELTAEPALLGLNQTSWGGFVYQVQLTAKPGTQLAAQRKFLTAYVDALTAAGIKMRTTVPTK</sequence>
<evidence type="ECO:0000256" key="7">
    <source>
        <dbReference type="ARBA" id="ARBA00059688"/>
    </source>
</evidence>
<evidence type="ECO:0000256" key="3">
    <source>
        <dbReference type="ARBA" id="ARBA00022475"/>
    </source>
</evidence>
<dbReference type="InterPro" id="IPR010920">
    <property type="entry name" value="LSM_dom_sf"/>
</dbReference>
<evidence type="ECO:0000256" key="1">
    <source>
        <dbReference type="ARBA" id="ARBA00004651"/>
    </source>
</evidence>
<keyword evidence="5 8" id="KW-1133">Transmembrane helix</keyword>
<dbReference type="GO" id="GO:0005886">
    <property type="term" value="C:plasma membrane"/>
    <property type="evidence" value="ECO:0007669"/>
    <property type="project" value="UniProtKB-SubCell"/>
</dbReference>
<dbReference type="AlphaFoldDB" id="A0A0R1ZHI3"/>
<dbReference type="Pfam" id="PF21088">
    <property type="entry name" value="MS_channel_1st"/>
    <property type="match status" value="1"/>
</dbReference>
<dbReference type="EMBL" id="AYYO01000056">
    <property type="protein sequence ID" value="KRM54327.1"/>
    <property type="molecule type" value="Genomic_DNA"/>
</dbReference>
<dbReference type="Gene3D" id="3.30.70.100">
    <property type="match status" value="1"/>
</dbReference>
<dbReference type="Gene3D" id="2.30.30.60">
    <property type="match status" value="1"/>
</dbReference>
<reference evidence="11 12" key="1">
    <citation type="journal article" date="2015" name="Genome Announc.">
        <title>Expanding the biotechnology potential of lactobacilli through comparative genomics of 213 strains and associated genera.</title>
        <authorList>
            <person name="Sun Z."/>
            <person name="Harris H.M."/>
            <person name="McCann A."/>
            <person name="Guo C."/>
            <person name="Argimon S."/>
            <person name="Zhang W."/>
            <person name="Yang X."/>
            <person name="Jeffery I.B."/>
            <person name="Cooney J.C."/>
            <person name="Kagawa T.F."/>
            <person name="Liu W."/>
            <person name="Song Y."/>
            <person name="Salvetti E."/>
            <person name="Wrobel A."/>
            <person name="Rasinkangas P."/>
            <person name="Parkhill J."/>
            <person name="Rea M.C."/>
            <person name="O'Sullivan O."/>
            <person name="Ritari J."/>
            <person name="Douillard F.P."/>
            <person name="Paul Ross R."/>
            <person name="Yang R."/>
            <person name="Briner A.E."/>
            <person name="Felis G.E."/>
            <person name="de Vos W.M."/>
            <person name="Barrangou R."/>
            <person name="Klaenhammer T.R."/>
            <person name="Caufield P.W."/>
            <person name="Cui Y."/>
            <person name="Zhang H."/>
            <person name="O'Toole P.W."/>
        </authorList>
    </citation>
    <scope>NUCLEOTIDE SEQUENCE [LARGE SCALE GENOMIC DNA]</scope>
    <source>
        <strain evidence="11 12">DSM 20505</strain>
    </source>
</reference>
<feature type="domain" description="Mechanosensitive ion channel MscS" evidence="9">
    <location>
        <begin position="128"/>
        <end position="191"/>
    </location>
</feature>
<evidence type="ECO:0000259" key="9">
    <source>
        <dbReference type="Pfam" id="PF00924"/>
    </source>
</evidence>
<accession>A0A0R1ZHI3</accession>
<comment type="subcellular location">
    <subcellularLocation>
        <location evidence="1">Cell membrane</location>
        <topology evidence="1">Multi-pass membrane protein</topology>
    </subcellularLocation>
</comment>
<feature type="transmembrane region" description="Helical" evidence="8">
    <location>
        <begin position="33"/>
        <end position="54"/>
    </location>
</feature>
<dbReference type="PANTHER" id="PTHR30460:SF0">
    <property type="entry name" value="MODERATE CONDUCTANCE MECHANOSENSITIVE CHANNEL YBIO"/>
    <property type="match status" value="1"/>
</dbReference>
<evidence type="ECO:0000256" key="6">
    <source>
        <dbReference type="ARBA" id="ARBA00023136"/>
    </source>
</evidence>
<dbReference type="GO" id="GO:0008381">
    <property type="term" value="F:mechanosensitive monoatomic ion channel activity"/>
    <property type="evidence" value="ECO:0007669"/>
    <property type="project" value="InterPro"/>
</dbReference>
<evidence type="ECO:0000256" key="4">
    <source>
        <dbReference type="ARBA" id="ARBA00022692"/>
    </source>
</evidence>
<evidence type="ECO:0000259" key="10">
    <source>
        <dbReference type="Pfam" id="PF21088"/>
    </source>
</evidence>
<dbReference type="InterPro" id="IPR049142">
    <property type="entry name" value="MS_channel_1st"/>
</dbReference>
<dbReference type="RefSeq" id="WP_054675765.1">
    <property type="nucleotide sequence ID" value="NZ_AYYO01000056.1"/>
</dbReference>
<organism evidence="11 12">
    <name type="scientific">Lacticaseibacillus sharpeae JCM 1186 = DSM 20505</name>
    <dbReference type="NCBI Taxonomy" id="1291052"/>
    <lineage>
        <taxon>Bacteria</taxon>
        <taxon>Bacillati</taxon>
        <taxon>Bacillota</taxon>
        <taxon>Bacilli</taxon>
        <taxon>Lactobacillales</taxon>
        <taxon>Lactobacillaceae</taxon>
        <taxon>Lacticaseibacillus</taxon>
    </lineage>
</organism>
<comment type="similarity">
    <text evidence="2">Belongs to the MscS (TC 1.A.23) family.</text>
</comment>
<dbReference type="InterPro" id="IPR023408">
    <property type="entry name" value="MscS_beta-dom_sf"/>
</dbReference>
<evidence type="ECO:0000256" key="2">
    <source>
        <dbReference type="ARBA" id="ARBA00008017"/>
    </source>
</evidence>
<evidence type="ECO:0000256" key="8">
    <source>
        <dbReference type="SAM" id="Phobius"/>
    </source>
</evidence>
<keyword evidence="4 8" id="KW-0812">Transmembrane</keyword>
<evidence type="ECO:0000313" key="12">
    <source>
        <dbReference type="Proteomes" id="UP000051679"/>
    </source>
</evidence>
<keyword evidence="12" id="KW-1185">Reference proteome</keyword>
<dbReference type="SUPFAM" id="SSF82861">
    <property type="entry name" value="Mechanosensitive channel protein MscS (YggB), transmembrane region"/>
    <property type="match status" value="1"/>
</dbReference>
<evidence type="ECO:0000256" key="5">
    <source>
        <dbReference type="ARBA" id="ARBA00022989"/>
    </source>
</evidence>
<comment type="function">
    <text evidence="7">May play a role in resistance to osmotic downshock.</text>
</comment>
<keyword evidence="6 8" id="KW-0472">Membrane</keyword>
<dbReference type="FunFam" id="2.30.30.60:FF:000001">
    <property type="entry name" value="MscS Mechanosensitive ion channel"/>
    <property type="match status" value="1"/>
</dbReference>
<dbReference type="Gene3D" id="1.10.287.1260">
    <property type="match status" value="1"/>
</dbReference>
<dbReference type="SUPFAM" id="SSF50182">
    <property type="entry name" value="Sm-like ribonucleoproteins"/>
    <property type="match status" value="1"/>
</dbReference>
<evidence type="ECO:0000313" key="11">
    <source>
        <dbReference type="EMBL" id="KRM54327.1"/>
    </source>
</evidence>
<dbReference type="InterPro" id="IPR011014">
    <property type="entry name" value="MscS_channel_TM-2"/>
</dbReference>
<dbReference type="InterPro" id="IPR006685">
    <property type="entry name" value="MscS_channel_2nd"/>
</dbReference>
<dbReference type="Proteomes" id="UP000051679">
    <property type="component" value="Unassembled WGS sequence"/>
</dbReference>
<dbReference type="Pfam" id="PF00924">
    <property type="entry name" value="MS_channel_2nd"/>
    <property type="match status" value="1"/>
</dbReference>
<dbReference type="STRING" id="1291052.FC18_GL000546"/>
<comment type="caution">
    <text evidence="11">The sequence shown here is derived from an EMBL/GenBank/DDBJ whole genome shotgun (WGS) entry which is preliminary data.</text>
</comment>
<feature type="domain" description="Mechanosensitive ion channel transmembrane helices 2/3" evidence="10">
    <location>
        <begin position="85"/>
        <end position="125"/>
    </location>
</feature>
<feature type="transmembrane region" description="Helical" evidence="8">
    <location>
        <begin position="75"/>
        <end position="96"/>
    </location>
</feature>
<dbReference type="PATRIC" id="fig|1291052.5.peg.557"/>
<dbReference type="InterPro" id="IPR045276">
    <property type="entry name" value="YbiO_bact"/>
</dbReference>
<dbReference type="PANTHER" id="PTHR30460">
    <property type="entry name" value="MODERATE CONDUCTANCE MECHANOSENSITIVE CHANNEL YBIO"/>
    <property type="match status" value="1"/>
</dbReference>
<feature type="transmembrane region" description="Helical" evidence="8">
    <location>
        <begin position="102"/>
        <end position="124"/>
    </location>
</feature>
<name>A0A0R1ZHI3_9LACO</name>
<keyword evidence="3" id="KW-1003">Cell membrane</keyword>
<proteinExistence type="inferred from homology"/>
<gene>
    <name evidence="11" type="ORF">FC18_GL000546</name>
</gene>
<protein>
    <submittedName>
        <fullName evidence="11">Small-conductance mechanosensitive channel</fullName>
    </submittedName>
</protein>